<dbReference type="SMART" id="SM00563">
    <property type="entry name" value="PlsC"/>
    <property type="match status" value="1"/>
</dbReference>
<organism evidence="5 6">
    <name type="scientific">Rubripirellula amarantea</name>
    <dbReference type="NCBI Taxonomy" id="2527999"/>
    <lineage>
        <taxon>Bacteria</taxon>
        <taxon>Pseudomonadati</taxon>
        <taxon>Planctomycetota</taxon>
        <taxon>Planctomycetia</taxon>
        <taxon>Pirellulales</taxon>
        <taxon>Pirellulaceae</taxon>
        <taxon>Rubripirellula</taxon>
    </lineage>
</organism>
<name>A0A5C5WWN0_9BACT</name>
<dbReference type="CDD" id="cd07989">
    <property type="entry name" value="LPLAT_AGPAT-like"/>
    <property type="match status" value="1"/>
</dbReference>
<dbReference type="AlphaFoldDB" id="A0A5C5WWN0"/>
<dbReference type="GO" id="GO:0006654">
    <property type="term" value="P:phosphatidic acid biosynthetic process"/>
    <property type="evidence" value="ECO:0007669"/>
    <property type="project" value="TreeGrafter"/>
</dbReference>
<comment type="pathway">
    <text evidence="1">Lipid metabolism.</text>
</comment>
<gene>
    <name evidence="5" type="ORF">Pla22_27700</name>
</gene>
<feature type="domain" description="Phospholipid/glycerol acyltransferase" evidence="4">
    <location>
        <begin position="92"/>
        <end position="209"/>
    </location>
</feature>
<proteinExistence type="predicted"/>
<keyword evidence="2 5" id="KW-0808">Transferase</keyword>
<evidence type="ECO:0000259" key="4">
    <source>
        <dbReference type="SMART" id="SM00563"/>
    </source>
</evidence>
<dbReference type="Pfam" id="PF01553">
    <property type="entry name" value="Acyltransferase"/>
    <property type="match status" value="1"/>
</dbReference>
<dbReference type="RefSeq" id="WP_146515045.1">
    <property type="nucleotide sequence ID" value="NZ_SJPI01000001.1"/>
</dbReference>
<accession>A0A5C5WWN0</accession>
<evidence type="ECO:0000256" key="2">
    <source>
        <dbReference type="ARBA" id="ARBA00022679"/>
    </source>
</evidence>
<evidence type="ECO:0000256" key="3">
    <source>
        <dbReference type="ARBA" id="ARBA00023315"/>
    </source>
</evidence>
<comment type="caution">
    <text evidence="5">The sequence shown here is derived from an EMBL/GenBank/DDBJ whole genome shotgun (WGS) entry which is preliminary data.</text>
</comment>
<evidence type="ECO:0000313" key="5">
    <source>
        <dbReference type="EMBL" id="TWT55116.1"/>
    </source>
</evidence>
<sequence>MSDLIEPLDYPGGVYRTPEKPVSWFSRKYPSLAFYRQFGWDVWCSARTAQRGLYDGTEWTRTSHGVIEALESVGVQFEISGTEHIRALQSPCVFVGNHMSMLETMVLPAIIQPIRDVTFVVKQSLIDYPVFKHILRSRDPIGVTRESPRDDLKVVMQEGVGRLQRGVSVIVFPQTTRSSTFDADQFNSIGVKLAMRAGVPVVPIALKTDAWRNGKRIKDIGPIDPSKTVRFAFGEPMAITNRGAQQHQLVVDFIETKLSQWGDPVTS</sequence>
<dbReference type="EMBL" id="SJPI01000001">
    <property type="protein sequence ID" value="TWT55116.1"/>
    <property type="molecule type" value="Genomic_DNA"/>
</dbReference>
<keyword evidence="6" id="KW-1185">Reference proteome</keyword>
<dbReference type="SUPFAM" id="SSF69593">
    <property type="entry name" value="Glycerol-3-phosphate (1)-acyltransferase"/>
    <property type="match status" value="1"/>
</dbReference>
<evidence type="ECO:0000313" key="6">
    <source>
        <dbReference type="Proteomes" id="UP000316598"/>
    </source>
</evidence>
<protein>
    <submittedName>
        <fullName evidence="5">2-acyl-glycerophospho-ethanolamine acyltransferase</fullName>
    </submittedName>
</protein>
<keyword evidence="3 5" id="KW-0012">Acyltransferase</keyword>
<dbReference type="PANTHER" id="PTHR10434:SF40">
    <property type="entry name" value="1-ACYL-SN-GLYCEROL-3-PHOSPHATE ACYLTRANSFERASE"/>
    <property type="match status" value="1"/>
</dbReference>
<dbReference type="InterPro" id="IPR002123">
    <property type="entry name" value="Plipid/glycerol_acylTrfase"/>
</dbReference>
<dbReference type="PANTHER" id="PTHR10434">
    <property type="entry name" value="1-ACYL-SN-GLYCEROL-3-PHOSPHATE ACYLTRANSFERASE"/>
    <property type="match status" value="1"/>
</dbReference>
<dbReference type="Proteomes" id="UP000316598">
    <property type="component" value="Unassembled WGS sequence"/>
</dbReference>
<dbReference type="GO" id="GO:0003841">
    <property type="term" value="F:1-acylglycerol-3-phosphate O-acyltransferase activity"/>
    <property type="evidence" value="ECO:0007669"/>
    <property type="project" value="TreeGrafter"/>
</dbReference>
<evidence type="ECO:0000256" key="1">
    <source>
        <dbReference type="ARBA" id="ARBA00005189"/>
    </source>
</evidence>
<reference evidence="5 6" key="1">
    <citation type="submission" date="2019-02" db="EMBL/GenBank/DDBJ databases">
        <title>Deep-cultivation of Planctomycetes and their phenomic and genomic characterization uncovers novel biology.</title>
        <authorList>
            <person name="Wiegand S."/>
            <person name="Jogler M."/>
            <person name="Boedeker C."/>
            <person name="Pinto D."/>
            <person name="Vollmers J."/>
            <person name="Rivas-Marin E."/>
            <person name="Kohn T."/>
            <person name="Peeters S.H."/>
            <person name="Heuer A."/>
            <person name="Rast P."/>
            <person name="Oberbeckmann S."/>
            <person name="Bunk B."/>
            <person name="Jeske O."/>
            <person name="Meyerdierks A."/>
            <person name="Storesund J.E."/>
            <person name="Kallscheuer N."/>
            <person name="Luecker S."/>
            <person name="Lage O.M."/>
            <person name="Pohl T."/>
            <person name="Merkel B.J."/>
            <person name="Hornburger P."/>
            <person name="Mueller R.-W."/>
            <person name="Bruemmer F."/>
            <person name="Labrenz M."/>
            <person name="Spormann A.M."/>
            <person name="Op Den Camp H."/>
            <person name="Overmann J."/>
            <person name="Amann R."/>
            <person name="Jetten M.S.M."/>
            <person name="Mascher T."/>
            <person name="Medema M.H."/>
            <person name="Devos D.P."/>
            <person name="Kaster A.-K."/>
            <person name="Ovreas L."/>
            <person name="Rohde M."/>
            <person name="Galperin M.Y."/>
            <person name="Jogler C."/>
        </authorList>
    </citation>
    <scope>NUCLEOTIDE SEQUENCE [LARGE SCALE GENOMIC DNA]</scope>
    <source>
        <strain evidence="5 6">Pla22</strain>
    </source>
</reference>
<dbReference type="OrthoDB" id="9803035at2"/>